<protein>
    <recommendedName>
        <fullName evidence="4">Shugoshin C-terminal domain-containing protein</fullName>
    </recommendedName>
</protein>
<feature type="region of interest" description="Disordered" evidence="1">
    <location>
        <begin position="118"/>
        <end position="144"/>
    </location>
</feature>
<feature type="compositionally biased region" description="Basic and acidic residues" evidence="1">
    <location>
        <begin position="118"/>
        <end position="127"/>
    </location>
</feature>
<evidence type="ECO:0008006" key="4">
    <source>
        <dbReference type="Google" id="ProtNLM"/>
    </source>
</evidence>
<gene>
    <name evidence="2" type="ORF">LTR84_002107</name>
</gene>
<dbReference type="AlphaFoldDB" id="A0AAV9NBB9"/>
<dbReference type="GeneID" id="89970319"/>
<dbReference type="EMBL" id="JAVRRD010000012">
    <property type="protein sequence ID" value="KAK5053133.1"/>
    <property type="molecule type" value="Genomic_DNA"/>
</dbReference>
<reference evidence="2 3" key="1">
    <citation type="submission" date="2023-08" db="EMBL/GenBank/DDBJ databases">
        <title>Black Yeasts Isolated from many extreme environments.</title>
        <authorList>
            <person name="Coleine C."/>
            <person name="Stajich J.E."/>
            <person name="Selbmann L."/>
        </authorList>
    </citation>
    <scope>NUCLEOTIDE SEQUENCE [LARGE SCALE GENOMIC DNA]</scope>
    <source>
        <strain evidence="2 3">CCFEE 5792</strain>
    </source>
</reference>
<keyword evidence="3" id="KW-1185">Reference proteome</keyword>
<name>A0AAV9NBB9_9EURO</name>
<organism evidence="2 3">
    <name type="scientific">Exophiala bonariae</name>
    <dbReference type="NCBI Taxonomy" id="1690606"/>
    <lineage>
        <taxon>Eukaryota</taxon>
        <taxon>Fungi</taxon>
        <taxon>Dikarya</taxon>
        <taxon>Ascomycota</taxon>
        <taxon>Pezizomycotina</taxon>
        <taxon>Eurotiomycetes</taxon>
        <taxon>Chaetothyriomycetidae</taxon>
        <taxon>Chaetothyriales</taxon>
        <taxon>Herpotrichiellaceae</taxon>
        <taxon>Exophiala</taxon>
    </lineage>
</organism>
<feature type="compositionally biased region" description="Basic and acidic residues" evidence="1">
    <location>
        <begin position="134"/>
        <end position="144"/>
    </location>
</feature>
<dbReference type="Proteomes" id="UP001358417">
    <property type="component" value="Unassembled WGS sequence"/>
</dbReference>
<evidence type="ECO:0000313" key="3">
    <source>
        <dbReference type="Proteomes" id="UP001358417"/>
    </source>
</evidence>
<sequence length="640" mass="70319">MAPLSLTALTPKRQEQHHLSFETASLDGSSSPADTCSTSASPRERLYSSRFTFTPKRTKTVPRAWERRPATPYIARNEAQKIWKRVPLSSITLNSNGSWNKAERAPATRHVKKLKIAEGDSEQDKENINYVPSKWDDDRRDSSSPKRKIAGFIAINRDKNTAYTEAESLATSENLAARALGNTESQDSDLSDREEFQHLDDSNASLTFEQARCSDLDTSDSPMEEDDGLLQDAHSADEVMGDGCMAEDEVIPNIERLDHSHSDIIEEDVLSDTSVQRNVQIPQISTASKATPSASEDETAFLHDFLSRARAQKAARGQPEQPNSNDENLQSLPNVTEMEDELVEELSPIGAMGGTEEPLIGSAIDSTTLPPDTQPEAGQLSPCRRSSRLTTRLPRPQKQITAVPSTIALKRLTGTEFISQNELQSVALMTRTNTKRNKGVALIPRQRLIQLDAESTASPANETTEKNKKKRKKTKEVTWAEQLTSFQTHTPVLPSSAVEEPDQPEVSVASDTVQDEVLPAKSLESEELVTEEEKNKKQVRKVRKLRKLNVGTFNGTPAPKKTISLPVPVASAFAIEVPKSSPLLTGSEVGASSTVPLEGKKDFTTASAQTKSSIPGSETRLQSRMRTRNRTSLAASTSLR</sequence>
<feature type="region of interest" description="Disordered" evidence="1">
    <location>
        <begin position="452"/>
        <end position="507"/>
    </location>
</feature>
<dbReference type="RefSeq" id="XP_064706575.1">
    <property type="nucleotide sequence ID" value="XM_064845721.1"/>
</dbReference>
<feature type="region of interest" description="Disordered" evidence="1">
    <location>
        <begin position="368"/>
        <end position="387"/>
    </location>
</feature>
<feature type="region of interest" description="Disordered" evidence="1">
    <location>
        <begin position="582"/>
        <end position="640"/>
    </location>
</feature>
<comment type="caution">
    <text evidence="2">The sequence shown here is derived from an EMBL/GenBank/DDBJ whole genome shotgun (WGS) entry which is preliminary data.</text>
</comment>
<feature type="region of interest" description="Disordered" evidence="1">
    <location>
        <begin position="309"/>
        <end position="332"/>
    </location>
</feature>
<evidence type="ECO:0000256" key="1">
    <source>
        <dbReference type="SAM" id="MobiDB-lite"/>
    </source>
</evidence>
<feature type="compositionally biased region" description="Polar residues" evidence="1">
    <location>
        <begin position="320"/>
        <end position="332"/>
    </location>
</feature>
<feature type="region of interest" description="Disordered" evidence="1">
    <location>
        <begin position="22"/>
        <end position="42"/>
    </location>
</feature>
<feature type="compositionally biased region" description="Polar residues" evidence="1">
    <location>
        <begin position="604"/>
        <end position="622"/>
    </location>
</feature>
<feature type="compositionally biased region" description="Polar residues" evidence="1">
    <location>
        <begin position="630"/>
        <end position="640"/>
    </location>
</feature>
<evidence type="ECO:0000313" key="2">
    <source>
        <dbReference type="EMBL" id="KAK5053133.1"/>
    </source>
</evidence>
<feature type="compositionally biased region" description="Polar residues" evidence="1">
    <location>
        <begin position="22"/>
        <end position="41"/>
    </location>
</feature>
<accession>A0AAV9NBB9</accession>
<proteinExistence type="predicted"/>
<feature type="compositionally biased region" description="Polar residues" evidence="1">
    <location>
        <begin position="481"/>
        <end position="490"/>
    </location>
</feature>